<dbReference type="InterPro" id="IPR011006">
    <property type="entry name" value="CheY-like_superfamily"/>
</dbReference>
<dbReference type="SUPFAM" id="SSF52172">
    <property type="entry name" value="CheY-like"/>
    <property type="match status" value="1"/>
</dbReference>
<dbReference type="PANTHER" id="PTHR44591">
    <property type="entry name" value="STRESS RESPONSE REGULATOR PROTEIN 1"/>
    <property type="match status" value="1"/>
</dbReference>
<accession>A0ABU1BMS8</accession>
<dbReference type="SMART" id="SM00448">
    <property type="entry name" value="REC"/>
    <property type="match status" value="1"/>
</dbReference>
<proteinExistence type="predicted"/>
<dbReference type="InterPro" id="IPR001789">
    <property type="entry name" value="Sig_transdc_resp-reg_receiver"/>
</dbReference>
<evidence type="ECO:0000256" key="2">
    <source>
        <dbReference type="PROSITE-ProRule" id="PRU00169"/>
    </source>
</evidence>
<dbReference type="PANTHER" id="PTHR44591:SF21">
    <property type="entry name" value="TWO-COMPONENT RESPONSE REGULATOR"/>
    <property type="match status" value="1"/>
</dbReference>
<keyword evidence="5" id="KW-1185">Reference proteome</keyword>
<dbReference type="InterPro" id="IPR050595">
    <property type="entry name" value="Bact_response_regulator"/>
</dbReference>
<feature type="modified residue" description="4-aspartylphosphate" evidence="2">
    <location>
        <position position="58"/>
    </location>
</feature>
<dbReference type="PROSITE" id="PS50110">
    <property type="entry name" value="RESPONSE_REGULATORY"/>
    <property type="match status" value="1"/>
</dbReference>
<comment type="caution">
    <text evidence="4">The sequence shown here is derived from an EMBL/GenBank/DDBJ whole genome shotgun (WGS) entry which is preliminary data.</text>
</comment>
<sequence>MPTKNDNVVLVVDDDKLARSVIVNMLELKGYKILEADSTHDAMDHLRSRERIDLLVTDFYMPGNLNGEQFVKLARSVRPELKVLYATGYADALREDTLDSDDTQLLAKPFQLNVLLSKVNTMIAGQGDSLNTAA</sequence>
<evidence type="ECO:0000256" key="1">
    <source>
        <dbReference type="ARBA" id="ARBA00022553"/>
    </source>
</evidence>
<dbReference type="EMBL" id="JAUYVH010000002">
    <property type="protein sequence ID" value="MDQ9169613.1"/>
    <property type="molecule type" value="Genomic_DNA"/>
</dbReference>
<dbReference type="Proteomes" id="UP001225596">
    <property type="component" value="Unassembled WGS sequence"/>
</dbReference>
<feature type="domain" description="Response regulatory" evidence="3">
    <location>
        <begin position="8"/>
        <end position="123"/>
    </location>
</feature>
<evidence type="ECO:0000259" key="3">
    <source>
        <dbReference type="PROSITE" id="PS50110"/>
    </source>
</evidence>
<name>A0ABU1BMS8_9BURK</name>
<organism evidence="4 5">
    <name type="scientific">Keguizhuia sedimenti</name>
    <dbReference type="NCBI Taxonomy" id="3064264"/>
    <lineage>
        <taxon>Bacteria</taxon>
        <taxon>Pseudomonadati</taxon>
        <taxon>Pseudomonadota</taxon>
        <taxon>Betaproteobacteria</taxon>
        <taxon>Burkholderiales</taxon>
        <taxon>Oxalobacteraceae</taxon>
        <taxon>Keguizhuia</taxon>
    </lineage>
</organism>
<dbReference type="Gene3D" id="3.40.50.2300">
    <property type="match status" value="1"/>
</dbReference>
<dbReference type="Pfam" id="PF00072">
    <property type="entry name" value="Response_reg"/>
    <property type="match status" value="1"/>
</dbReference>
<protein>
    <submittedName>
        <fullName evidence="4">Response regulator</fullName>
    </submittedName>
</protein>
<reference evidence="4 5" key="1">
    <citation type="submission" date="2023-08" db="EMBL/GenBank/DDBJ databases">
        <title>Oxalobacteraceae gen .nov., isolated from river sludge outside the plant.</title>
        <authorList>
            <person name="Zhao S.Y."/>
        </authorList>
    </citation>
    <scope>NUCLEOTIDE SEQUENCE [LARGE SCALE GENOMIC DNA]</scope>
    <source>
        <strain evidence="4 5">R-40</strain>
    </source>
</reference>
<keyword evidence="1 2" id="KW-0597">Phosphoprotein</keyword>
<gene>
    <name evidence="4" type="ORF">Q8A64_04225</name>
</gene>
<dbReference type="RefSeq" id="WP_338435551.1">
    <property type="nucleotide sequence ID" value="NZ_JAUYVH010000002.1"/>
</dbReference>
<evidence type="ECO:0000313" key="4">
    <source>
        <dbReference type="EMBL" id="MDQ9169613.1"/>
    </source>
</evidence>
<evidence type="ECO:0000313" key="5">
    <source>
        <dbReference type="Proteomes" id="UP001225596"/>
    </source>
</evidence>